<dbReference type="OrthoDB" id="1306118at2759"/>
<name>A0A9J5WJ74_SOLCO</name>
<dbReference type="Proteomes" id="UP000824120">
    <property type="component" value="Chromosome 11"/>
</dbReference>
<dbReference type="AlphaFoldDB" id="A0A9J5WJ74"/>
<keyword evidence="2" id="KW-1185">Reference proteome</keyword>
<comment type="caution">
    <text evidence="1">The sequence shown here is derived from an EMBL/GenBank/DDBJ whole genome shotgun (WGS) entry which is preliminary data.</text>
</comment>
<proteinExistence type="predicted"/>
<protein>
    <submittedName>
        <fullName evidence="1">Uncharacterized protein</fullName>
    </submittedName>
</protein>
<sequence>MNRLEIRGLSHVYREQNRVDDVMAKEGMKKQHFDNVEVFFVPPVIVQKMVEADTPGTIYGRDVVQTNIITTNVQPNAVEAQHSIDKNA</sequence>
<evidence type="ECO:0000313" key="2">
    <source>
        <dbReference type="Proteomes" id="UP000824120"/>
    </source>
</evidence>
<reference evidence="1 2" key="1">
    <citation type="submission" date="2020-09" db="EMBL/GenBank/DDBJ databases">
        <title>De no assembly of potato wild relative species, Solanum commersonii.</title>
        <authorList>
            <person name="Cho K."/>
        </authorList>
    </citation>
    <scope>NUCLEOTIDE SEQUENCE [LARGE SCALE GENOMIC DNA]</scope>
    <source>
        <strain evidence="1">LZ3.2</strain>
        <tissue evidence="1">Leaf</tissue>
    </source>
</reference>
<organism evidence="1 2">
    <name type="scientific">Solanum commersonii</name>
    <name type="common">Commerson's wild potato</name>
    <name type="synonym">Commerson's nightshade</name>
    <dbReference type="NCBI Taxonomy" id="4109"/>
    <lineage>
        <taxon>Eukaryota</taxon>
        <taxon>Viridiplantae</taxon>
        <taxon>Streptophyta</taxon>
        <taxon>Embryophyta</taxon>
        <taxon>Tracheophyta</taxon>
        <taxon>Spermatophyta</taxon>
        <taxon>Magnoliopsida</taxon>
        <taxon>eudicotyledons</taxon>
        <taxon>Gunneridae</taxon>
        <taxon>Pentapetalae</taxon>
        <taxon>asterids</taxon>
        <taxon>lamiids</taxon>
        <taxon>Solanales</taxon>
        <taxon>Solanaceae</taxon>
        <taxon>Solanoideae</taxon>
        <taxon>Solaneae</taxon>
        <taxon>Solanum</taxon>
    </lineage>
</organism>
<accession>A0A9J5WJ74</accession>
<gene>
    <name evidence="1" type="ORF">H5410_055736</name>
</gene>
<dbReference type="EMBL" id="JACXVP010000011">
    <property type="protein sequence ID" value="KAG5575602.1"/>
    <property type="molecule type" value="Genomic_DNA"/>
</dbReference>
<evidence type="ECO:0000313" key="1">
    <source>
        <dbReference type="EMBL" id="KAG5575602.1"/>
    </source>
</evidence>